<proteinExistence type="predicted"/>
<name>A0ABQ4XJD2_9ASTR</name>
<feature type="region of interest" description="Disordered" evidence="2">
    <location>
        <begin position="455"/>
        <end position="493"/>
    </location>
</feature>
<dbReference type="InterPro" id="IPR001878">
    <property type="entry name" value="Znf_CCHC"/>
</dbReference>
<dbReference type="PANTHER" id="PTHR45835">
    <property type="entry name" value="YALI0A06105P"/>
    <property type="match status" value="1"/>
</dbReference>
<evidence type="ECO:0000256" key="1">
    <source>
        <dbReference type="PROSITE-ProRule" id="PRU00047"/>
    </source>
</evidence>
<feature type="compositionally biased region" description="Low complexity" evidence="2">
    <location>
        <begin position="168"/>
        <end position="177"/>
    </location>
</feature>
<comment type="caution">
    <text evidence="4">The sequence shown here is derived from an EMBL/GenBank/DDBJ whole genome shotgun (WGS) entry which is preliminary data.</text>
</comment>
<gene>
    <name evidence="4" type="ORF">Tco_0680013</name>
</gene>
<keyword evidence="1" id="KW-0862">Zinc</keyword>
<dbReference type="Proteomes" id="UP001151760">
    <property type="component" value="Unassembled WGS sequence"/>
</dbReference>
<sequence length="978" mass="110920">MFTSSVLGMRQRMASAPHANSNLRILQLSDFLLPDTCGNFNKVIMEYLVNISKRRVFWSLNKDILKINDSDNQYAARSQVRVLSRAIEVSFRVRKGKGAIAFWAGPNLVVWARYAFWARGHVATIAVQKKNNAAKDEDPKCWPAYYRIMRRGTSERVGRGGRDKGPRGAQVDNQGNVGNQCGNVVNENVQEHVRNVLVNGNRVGCSYKEFLACNLKEYDGKGGAAVLTRWIEKMKSVQDMSGCKEFCPSHEMQKLETELWNHAMVGAGHAAYIDRFHELARLVPYLVTPESRKIERYMYGLAPQIRMMVAATEPKTMQKAVQISGALTDEAVRNKSIKKVRKRVNVGEPSKDKNGRDDNKRNRTGNAFATTANPVGRENRGVWPKCTTCNSYHAPRGPCRTCFNCNRLGHLEKDCRGVSRIVELPIAGVTYMGYQMQGFKNRLIMPPTMTTRSVVRPAAASRGGRAGGRTGKGGGRTRGRSGDQGNGRIDGQGGQEYDGKGCGIVYTCWIEKMKSVQDMSGCRDSQKVKYIAGSFVGTLRMDPKKEPCEREEVRRNTSLRIGMGREDNKSPRVVPRNVNPINARNLIVRACYECGSTDHIKSACLRAFMLGAEEAHQDPNIVTGMFTLNDQFATTLFDFGVDYSFVSITFIPLLDIEPGDLGFSYEIKIASGQIVDVDKGVAGQIKEDSQDKGFIFDKRIRRGEHRIVVKKRKDGRSLRSGYHQLRVHEDDIPKTTFRTHYGHFEFTVMPFGLTNAPVVPLKGDVRTLIMDEAHKSKYSVHPGADKMYYDLRDRYWWSGMKKDIAVYSGHFLPMRKDFKIDRLARLYLNEIVARHGVPITIISDRDIRLHVECKVGAPFEALYGRKYRSPIMWAEVREGQLIGHELVEETTEKILQIKDKLKAARDRQKSYVDKRRKPLEFSVVPLNEIQVDAKLNFVEEPVEILEIEFKKLKRIRIAIVKVRWNSKRGPEFTCEREY</sequence>
<dbReference type="EMBL" id="BQNB010009578">
    <property type="protein sequence ID" value="GJS65449.1"/>
    <property type="molecule type" value="Genomic_DNA"/>
</dbReference>
<keyword evidence="4" id="KW-0695">RNA-directed DNA polymerase</keyword>
<dbReference type="SUPFAM" id="SSF56672">
    <property type="entry name" value="DNA/RNA polymerases"/>
    <property type="match status" value="1"/>
</dbReference>
<dbReference type="InterPro" id="IPR043502">
    <property type="entry name" value="DNA/RNA_pol_sf"/>
</dbReference>
<dbReference type="InterPro" id="IPR041588">
    <property type="entry name" value="Integrase_H2C2"/>
</dbReference>
<accession>A0ABQ4XJD2</accession>
<keyword evidence="1" id="KW-0479">Metal-binding</keyword>
<feature type="compositionally biased region" description="Gly residues" evidence="2">
    <location>
        <begin position="464"/>
        <end position="493"/>
    </location>
</feature>
<dbReference type="PROSITE" id="PS50158">
    <property type="entry name" value="ZF_CCHC"/>
    <property type="match status" value="1"/>
</dbReference>
<evidence type="ECO:0000256" key="2">
    <source>
        <dbReference type="SAM" id="MobiDB-lite"/>
    </source>
</evidence>
<evidence type="ECO:0000313" key="5">
    <source>
        <dbReference type="Proteomes" id="UP001151760"/>
    </source>
</evidence>
<feature type="compositionally biased region" description="Basic and acidic residues" evidence="2">
    <location>
        <begin position="155"/>
        <end position="166"/>
    </location>
</feature>
<dbReference type="Gene3D" id="1.10.340.70">
    <property type="match status" value="1"/>
</dbReference>
<feature type="compositionally biased region" description="Polar residues" evidence="2">
    <location>
        <begin position="364"/>
        <end position="373"/>
    </location>
</feature>
<feature type="compositionally biased region" description="Basic and acidic residues" evidence="2">
    <location>
        <begin position="349"/>
        <end position="361"/>
    </location>
</feature>
<feature type="domain" description="CCHC-type" evidence="3">
    <location>
        <begin position="402"/>
        <end position="416"/>
    </location>
</feature>
<keyword evidence="4" id="KW-0808">Transferase</keyword>
<reference evidence="4" key="1">
    <citation type="journal article" date="2022" name="Int. J. Mol. Sci.">
        <title>Draft Genome of Tanacetum Coccineum: Genomic Comparison of Closely Related Tanacetum-Family Plants.</title>
        <authorList>
            <person name="Yamashiro T."/>
            <person name="Shiraishi A."/>
            <person name="Nakayama K."/>
            <person name="Satake H."/>
        </authorList>
    </citation>
    <scope>NUCLEOTIDE SEQUENCE</scope>
</reference>
<protein>
    <submittedName>
        <fullName evidence="4">Reverse transcriptase domain-containing protein</fullName>
    </submittedName>
</protein>
<dbReference type="Pfam" id="PF00098">
    <property type="entry name" value="zf-CCHC"/>
    <property type="match status" value="1"/>
</dbReference>
<keyword evidence="1" id="KW-0863">Zinc-finger</keyword>
<evidence type="ECO:0000313" key="4">
    <source>
        <dbReference type="EMBL" id="GJS65449.1"/>
    </source>
</evidence>
<reference evidence="4" key="2">
    <citation type="submission" date="2022-01" db="EMBL/GenBank/DDBJ databases">
        <authorList>
            <person name="Yamashiro T."/>
            <person name="Shiraishi A."/>
            <person name="Satake H."/>
            <person name="Nakayama K."/>
        </authorList>
    </citation>
    <scope>NUCLEOTIDE SEQUENCE</scope>
</reference>
<dbReference type="Pfam" id="PF17921">
    <property type="entry name" value="Integrase_H2C2"/>
    <property type="match status" value="1"/>
</dbReference>
<keyword evidence="4" id="KW-0548">Nucleotidyltransferase</keyword>
<feature type="region of interest" description="Disordered" evidence="2">
    <location>
        <begin position="342"/>
        <end position="374"/>
    </location>
</feature>
<dbReference type="PANTHER" id="PTHR45835:SF99">
    <property type="entry name" value="CHROMO DOMAIN-CONTAINING PROTEIN-RELATED"/>
    <property type="match status" value="1"/>
</dbReference>
<keyword evidence="5" id="KW-1185">Reference proteome</keyword>
<organism evidence="4 5">
    <name type="scientific">Tanacetum coccineum</name>
    <dbReference type="NCBI Taxonomy" id="301880"/>
    <lineage>
        <taxon>Eukaryota</taxon>
        <taxon>Viridiplantae</taxon>
        <taxon>Streptophyta</taxon>
        <taxon>Embryophyta</taxon>
        <taxon>Tracheophyta</taxon>
        <taxon>Spermatophyta</taxon>
        <taxon>Magnoliopsida</taxon>
        <taxon>eudicotyledons</taxon>
        <taxon>Gunneridae</taxon>
        <taxon>Pentapetalae</taxon>
        <taxon>asterids</taxon>
        <taxon>campanulids</taxon>
        <taxon>Asterales</taxon>
        <taxon>Asteraceae</taxon>
        <taxon>Asteroideae</taxon>
        <taxon>Anthemideae</taxon>
        <taxon>Anthemidinae</taxon>
        <taxon>Tanacetum</taxon>
    </lineage>
</organism>
<dbReference type="GO" id="GO:0003964">
    <property type="term" value="F:RNA-directed DNA polymerase activity"/>
    <property type="evidence" value="ECO:0007669"/>
    <property type="project" value="UniProtKB-KW"/>
</dbReference>
<dbReference type="Pfam" id="PF08284">
    <property type="entry name" value="RVP_2"/>
    <property type="match status" value="1"/>
</dbReference>
<dbReference type="Gene3D" id="3.10.10.10">
    <property type="entry name" value="HIV Type 1 Reverse Transcriptase, subunit A, domain 1"/>
    <property type="match status" value="1"/>
</dbReference>
<evidence type="ECO:0000259" key="3">
    <source>
        <dbReference type="PROSITE" id="PS50158"/>
    </source>
</evidence>
<dbReference type="SMART" id="SM00343">
    <property type="entry name" value="ZnF_C2HC"/>
    <property type="match status" value="2"/>
</dbReference>
<feature type="region of interest" description="Disordered" evidence="2">
    <location>
        <begin position="155"/>
        <end position="177"/>
    </location>
</feature>